<sequence length="73" mass="8383">MEQKNNVTLSLKSDPNVPSSRQLRSRVRKNCSFTSTVSQCGHRPFCQRHFLTKLILIQKILTNVGIVHMAIFQ</sequence>
<reference evidence="2 3" key="1">
    <citation type="submission" date="2015-01" db="EMBL/GenBank/DDBJ databases">
        <title>Evolution of Trichinella species and genotypes.</title>
        <authorList>
            <person name="Korhonen P.K."/>
            <person name="Edoardo P."/>
            <person name="Giuseppe L.R."/>
            <person name="Gasser R.B."/>
        </authorList>
    </citation>
    <scope>NUCLEOTIDE SEQUENCE [LARGE SCALE GENOMIC DNA]</scope>
    <source>
        <strain evidence="2">ISS470</strain>
    </source>
</reference>
<evidence type="ECO:0000256" key="1">
    <source>
        <dbReference type="SAM" id="MobiDB-lite"/>
    </source>
</evidence>
<feature type="region of interest" description="Disordered" evidence="1">
    <location>
        <begin position="1"/>
        <end position="21"/>
    </location>
</feature>
<dbReference type="EMBL" id="JYDT01000111">
    <property type="protein sequence ID" value="KRY84600.1"/>
    <property type="molecule type" value="Genomic_DNA"/>
</dbReference>
<evidence type="ECO:0000313" key="3">
    <source>
        <dbReference type="Proteomes" id="UP000054995"/>
    </source>
</evidence>
<evidence type="ECO:0000313" key="2">
    <source>
        <dbReference type="EMBL" id="KRY84600.1"/>
    </source>
</evidence>
<keyword evidence="3" id="KW-1185">Reference proteome</keyword>
<comment type="caution">
    <text evidence="2">The sequence shown here is derived from an EMBL/GenBank/DDBJ whole genome shotgun (WGS) entry which is preliminary data.</text>
</comment>
<dbReference type="Proteomes" id="UP000054995">
    <property type="component" value="Unassembled WGS sequence"/>
</dbReference>
<proteinExistence type="predicted"/>
<name>A0A0V1FEX8_TRIPS</name>
<dbReference type="AlphaFoldDB" id="A0A0V1FEX8"/>
<protein>
    <submittedName>
        <fullName evidence="2">Uncharacterized protein</fullName>
    </submittedName>
</protein>
<accession>A0A0V1FEX8</accession>
<gene>
    <name evidence="2" type="ORF">T4D_5716</name>
</gene>
<organism evidence="2 3">
    <name type="scientific">Trichinella pseudospiralis</name>
    <name type="common">Parasitic roundworm</name>
    <dbReference type="NCBI Taxonomy" id="6337"/>
    <lineage>
        <taxon>Eukaryota</taxon>
        <taxon>Metazoa</taxon>
        <taxon>Ecdysozoa</taxon>
        <taxon>Nematoda</taxon>
        <taxon>Enoplea</taxon>
        <taxon>Dorylaimia</taxon>
        <taxon>Trichinellida</taxon>
        <taxon>Trichinellidae</taxon>
        <taxon>Trichinella</taxon>
    </lineage>
</organism>